<accession>A0A5R9B9E4</accession>
<keyword evidence="3" id="KW-1185">Reference proteome</keyword>
<dbReference type="Proteomes" id="UP000310458">
    <property type="component" value="Unassembled WGS sequence"/>
</dbReference>
<feature type="compositionally biased region" description="Basic and acidic residues" evidence="1">
    <location>
        <begin position="76"/>
        <end position="85"/>
    </location>
</feature>
<name>A0A5R9B9E4_9MICC</name>
<protein>
    <submittedName>
        <fullName evidence="2">Uncharacterized protein</fullName>
    </submittedName>
</protein>
<dbReference type="RefSeq" id="WP_138254324.1">
    <property type="nucleotide sequence ID" value="NZ_VAVZ01000068.1"/>
</dbReference>
<gene>
    <name evidence="2" type="ORF">FEF26_14880</name>
</gene>
<organism evidence="2 3">
    <name type="scientific">Nesterenkonia salmonea</name>
    <dbReference type="NCBI Taxonomy" id="1804987"/>
    <lineage>
        <taxon>Bacteria</taxon>
        <taxon>Bacillati</taxon>
        <taxon>Actinomycetota</taxon>
        <taxon>Actinomycetes</taxon>
        <taxon>Micrococcales</taxon>
        <taxon>Micrococcaceae</taxon>
        <taxon>Nesterenkonia</taxon>
    </lineage>
</organism>
<evidence type="ECO:0000256" key="1">
    <source>
        <dbReference type="SAM" id="MobiDB-lite"/>
    </source>
</evidence>
<evidence type="ECO:0000313" key="2">
    <source>
        <dbReference type="EMBL" id="TLP92351.1"/>
    </source>
</evidence>
<comment type="caution">
    <text evidence="2">The sequence shown here is derived from an EMBL/GenBank/DDBJ whole genome shotgun (WGS) entry which is preliminary data.</text>
</comment>
<sequence>MGLTAVMVLSSCGWVDAVTESLGGSDETKEQDMRVDLGPEETHSEQIEEIEKFVRVMQERLGSNPVLRDGQTDTWTPEHHMENRRPNASCQGDDIFRNRVIFDYADLDVEQALAAGYEMAQDLGFSTSEEIIEDGTGQRPMRFVASGEGGRSLIIGQQADDENIIEVFYRTRCSEHESLQEAFDRIAGESRQERREERQREREERLERIRNE</sequence>
<feature type="region of interest" description="Disordered" evidence="1">
    <location>
        <begin position="65"/>
        <end position="87"/>
    </location>
</feature>
<reference evidence="2 3" key="1">
    <citation type="submission" date="2019-05" db="EMBL/GenBank/DDBJ databases">
        <title>Nesterenkonia sp. GY074 isolated from the Southern Atlantic Ocean.</title>
        <authorList>
            <person name="Zhang G."/>
        </authorList>
    </citation>
    <scope>NUCLEOTIDE SEQUENCE [LARGE SCALE GENOMIC DNA]</scope>
    <source>
        <strain evidence="2 3">GY074</strain>
    </source>
</reference>
<proteinExistence type="predicted"/>
<dbReference type="EMBL" id="VAVZ01000068">
    <property type="protein sequence ID" value="TLP92351.1"/>
    <property type="molecule type" value="Genomic_DNA"/>
</dbReference>
<evidence type="ECO:0000313" key="3">
    <source>
        <dbReference type="Proteomes" id="UP000310458"/>
    </source>
</evidence>
<dbReference type="AlphaFoldDB" id="A0A5R9B9E4"/>
<feature type="region of interest" description="Disordered" evidence="1">
    <location>
        <begin position="184"/>
        <end position="212"/>
    </location>
</feature>